<reference evidence="11" key="1">
    <citation type="journal article" date="2019" name="Int. J. Syst. Evol. Microbiol.">
        <title>The Global Catalogue of Microorganisms (GCM) 10K type strain sequencing project: providing services to taxonomists for standard genome sequencing and annotation.</title>
        <authorList>
            <consortium name="The Broad Institute Genomics Platform"/>
            <consortium name="The Broad Institute Genome Sequencing Center for Infectious Disease"/>
            <person name="Wu L."/>
            <person name="Ma J."/>
        </authorList>
    </citation>
    <scope>NUCLEOTIDE SEQUENCE [LARGE SCALE GENOMIC DNA]</scope>
    <source>
        <strain evidence="11">Q85</strain>
    </source>
</reference>
<dbReference type="InterPro" id="IPR026021">
    <property type="entry name" value="YdjA-like"/>
</dbReference>
<dbReference type="PIRSF" id="PIRSF000232">
    <property type="entry name" value="YdjA"/>
    <property type="match status" value="1"/>
</dbReference>
<keyword evidence="5 8" id="KW-0521">NADP</keyword>
<keyword evidence="6 8" id="KW-0560">Oxidoreductase</keyword>
<comment type="caution">
    <text evidence="10">The sequence shown here is derived from an EMBL/GenBank/DDBJ whole genome shotgun (WGS) entry which is preliminary data.</text>
</comment>
<dbReference type="PANTHER" id="PTHR43821:SF1">
    <property type="entry name" value="NAD(P)H NITROREDUCTASE YDJA-RELATED"/>
    <property type="match status" value="1"/>
</dbReference>
<sequence length="192" mass="20757">MFNDLTSPLSFLASRRSGKPRDMVAPGPDDAQLADIVALASRVPDHGKLAPWRFVVVGAEQRDAFAALLQDAYRDEKPAAGRLEVEAIEQLARQAPTLVVVLSSPRAESHIPLWEQELSAGAACMQLLNATTAHGFVGGWLTGWAAFSPRVRGAFGGPGERIAGFVFIGTPSRPLDERPRPAIDNVLSHWRI</sequence>
<gene>
    <name evidence="10" type="ORF">ACFSC3_04160</name>
</gene>
<evidence type="ECO:0000259" key="9">
    <source>
        <dbReference type="Pfam" id="PF00881"/>
    </source>
</evidence>
<evidence type="ECO:0000313" key="11">
    <source>
        <dbReference type="Proteomes" id="UP001597283"/>
    </source>
</evidence>
<evidence type="ECO:0000256" key="2">
    <source>
        <dbReference type="ARBA" id="ARBA00007118"/>
    </source>
</evidence>
<organism evidence="10 11">
    <name type="scientific">Sphingomonas floccifaciens</name>
    <dbReference type="NCBI Taxonomy" id="1844115"/>
    <lineage>
        <taxon>Bacteria</taxon>
        <taxon>Pseudomonadati</taxon>
        <taxon>Pseudomonadota</taxon>
        <taxon>Alphaproteobacteria</taxon>
        <taxon>Sphingomonadales</taxon>
        <taxon>Sphingomonadaceae</taxon>
        <taxon>Sphingomonas</taxon>
    </lineage>
</organism>
<evidence type="ECO:0000313" key="10">
    <source>
        <dbReference type="EMBL" id="MFD1786761.1"/>
    </source>
</evidence>
<evidence type="ECO:0000256" key="1">
    <source>
        <dbReference type="ARBA" id="ARBA00001917"/>
    </source>
</evidence>
<dbReference type="InterPro" id="IPR052530">
    <property type="entry name" value="NAD(P)H_nitroreductase"/>
</dbReference>
<evidence type="ECO:0000256" key="8">
    <source>
        <dbReference type="PIRNR" id="PIRNR000232"/>
    </source>
</evidence>
<dbReference type="Proteomes" id="UP001597283">
    <property type="component" value="Unassembled WGS sequence"/>
</dbReference>
<dbReference type="PANTHER" id="PTHR43821">
    <property type="entry name" value="NAD(P)H NITROREDUCTASE YDJA-RELATED"/>
    <property type="match status" value="1"/>
</dbReference>
<dbReference type="EC" id="1.-.-.-" evidence="8"/>
<keyword evidence="4 8" id="KW-0288">FMN</keyword>
<evidence type="ECO:0000256" key="6">
    <source>
        <dbReference type="ARBA" id="ARBA00023002"/>
    </source>
</evidence>
<protein>
    <recommendedName>
        <fullName evidence="8">Putative NAD(P)H nitroreductase</fullName>
        <ecNumber evidence="8">1.-.-.-</ecNumber>
    </recommendedName>
</protein>
<keyword evidence="7 8" id="KW-0520">NAD</keyword>
<dbReference type="InterPro" id="IPR000415">
    <property type="entry name" value="Nitroreductase-like"/>
</dbReference>
<dbReference type="RefSeq" id="WP_380939042.1">
    <property type="nucleotide sequence ID" value="NZ_JBHUFC010000002.1"/>
</dbReference>
<dbReference type="CDD" id="cd02135">
    <property type="entry name" value="YdjA-like"/>
    <property type="match status" value="1"/>
</dbReference>
<comment type="similarity">
    <text evidence="2 8">Belongs to the nitroreductase family.</text>
</comment>
<keyword evidence="3 8" id="KW-0285">Flavoprotein</keyword>
<dbReference type="InterPro" id="IPR029479">
    <property type="entry name" value="Nitroreductase"/>
</dbReference>
<dbReference type="EMBL" id="JBHUFC010000002">
    <property type="protein sequence ID" value="MFD1786761.1"/>
    <property type="molecule type" value="Genomic_DNA"/>
</dbReference>
<evidence type="ECO:0000256" key="3">
    <source>
        <dbReference type="ARBA" id="ARBA00022630"/>
    </source>
</evidence>
<dbReference type="SUPFAM" id="SSF55469">
    <property type="entry name" value="FMN-dependent nitroreductase-like"/>
    <property type="match status" value="1"/>
</dbReference>
<dbReference type="Gene3D" id="3.40.109.10">
    <property type="entry name" value="NADH Oxidase"/>
    <property type="match status" value="1"/>
</dbReference>
<evidence type="ECO:0000256" key="4">
    <source>
        <dbReference type="ARBA" id="ARBA00022643"/>
    </source>
</evidence>
<accession>A0ABW4N9S4</accession>
<evidence type="ECO:0000256" key="5">
    <source>
        <dbReference type="ARBA" id="ARBA00022857"/>
    </source>
</evidence>
<comment type="cofactor">
    <cofactor evidence="1 8">
        <name>FMN</name>
        <dbReference type="ChEBI" id="CHEBI:58210"/>
    </cofactor>
</comment>
<evidence type="ECO:0000256" key="7">
    <source>
        <dbReference type="ARBA" id="ARBA00023027"/>
    </source>
</evidence>
<dbReference type="Pfam" id="PF00881">
    <property type="entry name" value="Nitroreductase"/>
    <property type="match status" value="1"/>
</dbReference>
<feature type="domain" description="Nitroreductase" evidence="9">
    <location>
        <begin position="26"/>
        <end position="169"/>
    </location>
</feature>
<keyword evidence="11" id="KW-1185">Reference proteome</keyword>
<proteinExistence type="inferred from homology"/>
<name>A0ABW4N9S4_9SPHN</name>